<evidence type="ECO:0000313" key="4">
    <source>
        <dbReference type="EMBL" id="SEM49993.1"/>
    </source>
</evidence>
<dbReference type="SUPFAM" id="SSF52172">
    <property type="entry name" value="CheY-like"/>
    <property type="match status" value="1"/>
</dbReference>
<proteinExistence type="predicted"/>
<reference evidence="5" key="1">
    <citation type="submission" date="2016-10" db="EMBL/GenBank/DDBJ databases">
        <authorList>
            <person name="Varghese N."/>
            <person name="Submissions S."/>
        </authorList>
    </citation>
    <scope>NUCLEOTIDE SEQUENCE [LARGE SCALE GENOMIC DNA]</scope>
    <source>
        <strain evidence="5">DSM 18733</strain>
    </source>
</reference>
<dbReference type="Proteomes" id="UP000199421">
    <property type="component" value="Unassembled WGS sequence"/>
</dbReference>
<keyword evidence="1 2" id="KW-0597">Phosphoprotein</keyword>
<dbReference type="InterPro" id="IPR001789">
    <property type="entry name" value="Sig_transdc_resp-reg_receiver"/>
</dbReference>
<dbReference type="Gene3D" id="3.40.50.2300">
    <property type="match status" value="1"/>
</dbReference>
<feature type="domain" description="Response regulatory" evidence="3">
    <location>
        <begin position="7"/>
        <end position="121"/>
    </location>
</feature>
<sequence>MTQHKISILFVDDEEHNLVSFKASFRTKYRIHTAIGGPEAIELLKNNEVEIIITDQRMPRMTGVEFLEKIIDSHPDPIRILLTGYTDMAAVIDAINKGKIFHYLTKPWNDEELEATIQKAYTAYLEKKKIKEENQHLAITNEQLEFLLRQRLLS</sequence>
<dbReference type="STRING" id="407022.SAMN05661044_05346"/>
<evidence type="ECO:0000256" key="1">
    <source>
        <dbReference type="ARBA" id="ARBA00022553"/>
    </source>
</evidence>
<dbReference type="SMART" id="SM00448">
    <property type="entry name" value="REC"/>
    <property type="match status" value="1"/>
</dbReference>
<dbReference type="OrthoDB" id="9781208at2"/>
<dbReference type="PANTHER" id="PTHR44591">
    <property type="entry name" value="STRESS RESPONSE REGULATOR PROTEIN 1"/>
    <property type="match status" value="1"/>
</dbReference>
<dbReference type="PANTHER" id="PTHR44591:SF19">
    <property type="entry name" value="TWO-COMPONENT RESPONSE REGULATOR-RELATED"/>
    <property type="match status" value="1"/>
</dbReference>
<evidence type="ECO:0000256" key="2">
    <source>
        <dbReference type="PROSITE-ProRule" id="PRU00169"/>
    </source>
</evidence>
<evidence type="ECO:0000259" key="3">
    <source>
        <dbReference type="PROSITE" id="PS50110"/>
    </source>
</evidence>
<accession>A0A1H7YVJ6</accession>
<dbReference type="GO" id="GO:0000160">
    <property type="term" value="P:phosphorelay signal transduction system"/>
    <property type="evidence" value="ECO:0007669"/>
    <property type="project" value="InterPro"/>
</dbReference>
<dbReference type="InterPro" id="IPR011006">
    <property type="entry name" value="CheY-like_superfamily"/>
</dbReference>
<organism evidence="4 5">
    <name type="scientific">Olivibacter domesticus</name>
    <name type="common">Pseudosphingobacterium domesticum</name>
    <dbReference type="NCBI Taxonomy" id="407022"/>
    <lineage>
        <taxon>Bacteria</taxon>
        <taxon>Pseudomonadati</taxon>
        <taxon>Bacteroidota</taxon>
        <taxon>Sphingobacteriia</taxon>
        <taxon>Sphingobacteriales</taxon>
        <taxon>Sphingobacteriaceae</taxon>
        <taxon>Olivibacter</taxon>
    </lineage>
</organism>
<name>A0A1H7YVJ6_OLID1</name>
<protein>
    <submittedName>
        <fullName evidence="4">Response regulator receiver domain-containing protein</fullName>
    </submittedName>
</protein>
<evidence type="ECO:0000313" key="5">
    <source>
        <dbReference type="Proteomes" id="UP000199421"/>
    </source>
</evidence>
<keyword evidence="5" id="KW-1185">Reference proteome</keyword>
<dbReference type="InterPro" id="IPR050595">
    <property type="entry name" value="Bact_response_regulator"/>
</dbReference>
<gene>
    <name evidence="4" type="ORF">SAMN05661044_05346</name>
</gene>
<dbReference type="EMBL" id="FOAF01000014">
    <property type="protein sequence ID" value="SEM49993.1"/>
    <property type="molecule type" value="Genomic_DNA"/>
</dbReference>
<dbReference type="AlphaFoldDB" id="A0A1H7YVJ6"/>
<dbReference type="Pfam" id="PF00072">
    <property type="entry name" value="Response_reg"/>
    <property type="match status" value="1"/>
</dbReference>
<dbReference type="CDD" id="cd17569">
    <property type="entry name" value="REC_HupR-like"/>
    <property type="match status" value="1"/>
</dbReference>
<dbReference type="PROSITE" id="PS50110">
    <property type="entry name" value="RESPONSE_REGULATORY"/>
    <property type="match status" value="1"/>
</dbReference>
<feature type="modified residue" description="4-aspartylphosphate" evidence="2">
    <location>
        <position position="55"/>
    </location>
</feature>
<dbReference type="RefSeq" id="WP_093332409.1">
    <property type="nucleotide sequence ID" value="NZ_FOAF01000014.1"/>
</dbReference>